<dbReference type="PANTHER" id="PTHR11820">
    <property type="entry name" value="ACYLPYRUVASE"/>
    <property type="match status" value="1"/>
</dbReference>
<dbReference type="GO" id="GO:0016853">
    <property type="term" value="F:isomerase activity"/>
    <property type="evidence" value="ECO:0007669"/>
    <property type="project" value="UniProtKB-KW"/>
</dbReference>
<feature type="domain" description="Fumarylacetoacetase-like C-terminal" evidence="2">
    <location>
        <begin position="18"/>
        <end position="212"/>
    </location>
</feature>
<evidence type="ECO:0000259" key="2">
    <source>
        <dbReference type="Pfam" id="PF01557"/>
    </source>
</evidence>
<dbReference type="GO" id="GO:0046872">
    <property type="term" value="F:metal ion binding"/>
    <property type="evidence" value="ECO:0007669"/>
    <property type="project" value="UniProtKB-KW"/>
</dbReference>
<keyword evidence="3" id="KW-0413">Isomerase</keyword>
<dbReference type="AlphaFoldDB" id="A0A1J4Q9R8"/>
<reference evidence="3 4" key="1">
    <citation type="submission" date="2016-07" db="EMBL/GenBank/DDBJ databases">
        <title>Draft Genome Sequence of Oceanisphaera psychrotolerans, isolated from coastal sediment samples.</title>
        <authorList>
            <person name="Zhuo S."/>
            <person name="Ruan Z."/>
        </authorList>
    </citation>
    <scope>NUCLEOTIDE SEQUENCE [LARGE SCALE GENOMIC DNA]</scope>
    <source>
        <strain evidence="3 4">LAM-WHM-ZC</strain>
    </source>
</reference>
<keyword evidence="3" id="KW-0378">Hydrolase</keyword>
<dbReference type="InterPro" id="IPR036663">
    <property type="entry name" value="Fumarylacetoacetase_C_sf"/>
</dbReference>
<dbReference type="Gene3D" id="3.90.850.10">
    <property type="entry name" value="Fumarylacetoacetase-like, C-terminal domain"/>
    <property type="match status" value="1"/>
</dbReference>
<dbReference type="STRING" id="1414654.BFR47_06690"/>
<protein>
    <submittedName>
        <fullName evidence="3">Isomerase/hydrolase</fullName>
    </submittedName>
</protein>
<dbReference type="InterPro" id="IPR011234">
    <property type="entry name" value="Fumarylacetoacetase-like_C"/>
</dbReference>
<evidence type="ECO:0000256" key="1">
    <source>
        <dbReference type="ARBA" id="ARBA00022723"/>
    </source>
</evidence>
<keyword evidence="1" id="KW-0479">Metal-binding</keyword>
<dbReference type="PANTHER" id="PTHR11820:SF7">
    <property type="entry name" value="ACYLPYRUVASE FAHD1, MITOCHONDRIAL"/>
    <property type="match status" value="1"/>
</dbReference>
<dbReference type="SUPFAM" id="SSF56529">
    <property type="entry name" value="FAH"/>
    <property type="match status" value="1"/>
</dbReference>
<dbReference type="Pfam" id="PF01557">
    <property type="entry name" value="FAA_hydrolase"/>
    <property type="match status" value="1"/>
</dbReference>
<dbReference type="OrthoDB" id="9805307at2"/>
<gene>
    <name evidence="3" type="ORF">BFR47_06690</name>
</gene>
<dbReference type="EMBL" id="MDKE01000069">
    <property type="protein sequence ID" value="OIN04287.1"/>
    <property type="molecule type" value="Genomic_DNA"/>
</dbReference>
<comment type="caution">
    <text evidence="3">The sequence shown here is derived from an EMBL/GenBank/DDBJ whole genome shotgun (WGS) entry which is preliminary data.</text>
</comment>
<keyword evidence="4" id="KW-1185">Reference proteome</keyword>
<accession>A0A1J4Q9R8</accession>
<dbReference type="GO" id="GO:0018773">
    <property type="term" value="F:acetylpyruvate hydrolase activity"/>
    <property type="evidence" value="ECO:0007669"/>
    <property type="project" value="TreeGrafter"/>
</dbReference>
<proteinExistence type="predicted"/>
<name>A0A1J4Q9R8_9GAMM</name>
<dbReference type="NCBIfam" id="NF007967">
    <property type="entry name" value="PRK10691.1"/>
    <property type="match status" value="1"/>
</dbReference>
<sequence>MYQHLDVQGQPLPYAVGKVVCVGRSYRDHAAELNNPVPEQPLLFIKPSTSLASLDVPLLLPKGQGAVHHELEVALLIGRRLCHTEPGHALEAIAGVGLALDLTLRDVQEQLKANGHPWERAKAFDGSCPISPFALPEVLNDLQHLDFALQVNGATRQSGNTAMMMWSIGELLAQMSRCFTLNPGDVVLTGTPKGVAELKPLDELDMQLDGQYRFSAKVAG</sequence>
<dbReference type="Proteomes" id="UP000243073">
    <property type="component" value="Unassembled WGS sequence"/>
</dbReference>
<organism evidence="3 4">
    <name type="scientific">Oceanisphaera psychrotolerans</name>
    <dbReference type="NCBI Taxonomy" id="1414654"/>
    <lineage>
        <taxon>Bacteria</taxon>
        <taxon>Pseudomonadati</taxon>
        <taxon>Pseudomonadota</taxon>
        <taxon>Gammaproteobacteria</taxon>
        <taxon>Aeromonadales</taxon>
        <taxon>Aeromonadaceae</taxon>
        <taxon>Oceanisphaera</taxon>
    </lineage>
</organism>
<evidence type="ECO:0000313" key="3">
    <source>
        <dbReference type="EMBL" id="OIN04287.1"/>
    </source>
</evidence>
<dbReference type="RefSeq" id="WP_071474063.1">
    <property type="nucleotide sequence ID" value="NZ_MDKE01000069.1"/>
</dbReference>
<evidence type="ECO:0000313" key="4">
    <source>
        <dbReference type="Proteomes" id="UP000243073"/>
    </source>
</evidence>